<evidence type="ECO:0000256" key="1">
    <source>
        <dbReference type="SAM" id="SignalP"/>
    </source>
</evidence>
<keyword evidence="4" id="KW-1185">Reference proteome</keyword>
<dbReference type="InterPro" id="IPR032710">
    <property type="entry name" value="NTF2-like_dom_sf"/>
</dbReference>
<dbReference type="RefSeq" id="WP_256536599.1">
    <property type="nucleotide sequence ID" value="NZ_JANHOH010000001.1"/>
</dbReference>
<dbReference type="Proteomes" id="UP001204376">
    <property type="component" value="Unassembled WGS sequence"/>
</dbReference>
<evidence type="ECO:0000259" key="2">
    <source>
        <dbReference type="Pfam" id="PF14534"/>
    </source>
</evidence>
<protein>
    <submittedName>
        <fullName evidence="3">DUF4440 domain-containing protein</fullName>
    </submittedName>
</protein>
<feature type="signal peptide" evidence="1">
    <location>
        <begin position="1"/>
        <end position="23"/>
    </location>
</feature>
<evidence type="ECO:0000313" key="3">
    <source>
        <dbReference type="EMBL" id="MCQ6956383.1"/>
    </source>
</evidence>
<feature type="domain" description="DUF4440" evidence="2">
    <location>
        <begin position="54"/>
        <end position="146"/>
    </location>
</feature>
<evidence type="ECO:0000313" key="4">
    <source>
        <dbReference type="Proteomes" id="UP001204376"/>
    </source>
</evidence>
<dbReference type="SUPFAM" id="SSF54427">
    <property type="entry name" value="NTF2-like"/>
    <property type="match status" value="1"/>
</dbReference>
<dbReference type="Gene3D" id="3.10.450.50">
    <property type="match status" value="1"/>
</dbReference>
<sequence length="156" mass="17630">MKTKHILAAVVFLTYFIFCNYCAAQTSSNPATVSARRSIEKSNKLYFELFAKADKAIVNLYTDDAALFAPNMSPIAGKKALVKDFDDTFKAGKVKGVKFQTIQVYGNGPEFITEEGNWQVFNESGEPFDAGKYLKLWKQTKDGWKIFRDSFNSNHK</sequence>
<keyword evidence="1" id="KW-0732">Signal</keyword>
<proteinExistence type="predicted"/>
<organism evidence="3 4">
    <name type="scientific">Mucilaginibacter aquariorum</name>
    <dbReference type="NCBI Taxonomy" id="2967225"/>
    <lineage>
        <taxon>Bacteria</taxon>
        <taxon>Pseudomonadati</taxon>
        <taxon>Bacteroidota</taxon>
        <taxon>Sphingobacteriia</taxon>
        <taxon>Sphingobacteriales</taxon>
        <taxon>Sphingobacteriaceae</taxon>
        <taxon>Mucilaginibacter</taxon>
    </lineage>
</organism>
<dbReference type="EMBL" id="JANHOH010000001">
    <property type="protein sequence ID" value="MCQ6956383.1"/>
    <property type="molecule type" value="Genomic_DNA"/>
</dbReference>
<comment type="caution">
    <text evidence="3">The sequence shown here is derived from an EMBL/GenBank/DDBJ whole genome shotgun (WGS) entry which is preliminary data.</text>
</comment>
<name>A0ABT1SW02_9SPHI</name>
<dbReference type="Pfam" id="PF14534">
    <property type="entry name" value="DUF4440"/>
    <property type="match status" value="1"/>
</dbReference>
<reference evidence="3 4" key="1">
    <citation type="submission" date="2022-07" db="EMBL/GenBank/DDBJ databases">
        <title>Mucilaginibacter sp. JC4.</title>
        <authorList>
            <person name="Le V."/>
            <person name="Ko S.-R."/>
            <person name="Ahn C.-Y."/>
            <person name="Oh H.-M."/>
        </authorList>
    </citation>
    <scope>NUCLEOTIDE SEQUENCE [LARGE SCALE GENOMIC DNA]</scope>
    <source>
        <strain evidence="3 4">JC4</strain>
    </source>
</reference>
<dbReference type="InterPro" id="IPR027843">
    <property type="entry name" value="DUF4440"/>
</dbReference>
<feature type="chain" id="PRO_5047254328" evidence="1">
    <location>
        <begin position="24"/>
        <end position="156"/>
    </location>
</feature>
<accession>A0ABT1SW02</accession>
<gene>
    <name evidence="3" type="ORF">NPE20_00360</name>
</gene>